<dbReference type="Proteomes" id="UP000595564">
    <property type="component" value="Chromosome"/>
</dbReference>
<evidence type="ECO:0000313" key="3">
    <source>
        <dbReference type="Proteomes" id="UP000595564"/>
    </source>
</evidence>
<dbReference type="InterPro" id="IPR007607">
    <property type="entry name" value="BacA/B"/>
</dbReference>
<dbReference type="PANTHER" id="PTHR35024:SF4">
    <property type="entry name" value="POLYMER-FORMING CYTOSKELETAL PROTEIN"/>
    <property type="match status" value="1"/>
</dbReference>
<evidence type="ECO:0000313" key="2">
    <source>
        <dbReference type="EMBL" id="BBB33478.1"/>
    </source>
</evidence>
<dbReference type="EMBL" id="AP017470">
    <property type="protein sequence ID" value="BBB33478.1"/>
    <property type="molecule type" value="Genomic_DNA"/>
</dbReference>
<gene>
    <name evidence="2" type="ORF">TTHT_2038</name>
</gene>
<protein>
    <recommendedName>
        <fullName evidence="4">Polymer-forming cytoskeletal protein</fullName>
    </recommendedName>
</protein>
<organism evidence="2 3">
    <name type="scientific">Thermotomaculum hydrothermale</name>
    <dbReference type="NCBI Taxonomy" id="981385"/>
    <lineage>
        <taxon>Bacteria</taxon>
        <taxon>Pseudomonadati</taxon>
        <taxon>Acidobacteriota</taxon>
        <taxon>Holophagae</taxon>
        <taxon>Thermotomaculales</taxon>
        <taxon>Thermotomaculaceae</taxon>
        <taxon>Thermotomaculum</taxon>
    </lineage>
</organism>
<dbReference type="RefSeq" id="WP_201327788.1">
    <property type="nucleotide sequence ID" value="NZ_AP017470.1"/>
</dbReference>
<proteinExistence type="inferred from homology"/>
<evidence type="ECO:0008006" key="4">
    <source>
        <dbReference type="Google" id="ProtNLM"/>
    </source>
</evidence>
<dbReference type="Pfam" id="PF04519">
    <property type="entry name" value="Bactofilin"/>
    <property type="match status" value="1"/>
</dbReference>
<evidence type="ECO:0000256" key="1">
    <source>
        <dbReference type="ARBA" id="ARBA00044755"/>
    </source>
</evidence>
<dbReference type="AlphaFoldDB" id="A0A7R6Q0S7"/>
<keyword evidence="3" id="KW-1185">Reference proteome</keyword>
<dbReference type="KEGG" id="thyd:TTHT_2038"/>
<sequence>MKERELNGFLDKGTFFKGEVTFKNLLRVDGKLNGVIRSNETLIIGEDADVEGEVFVGTCIINGRFKGKIEAKNKIEIHSKAIVEGEIKTPVLEVKEGGIFNGNCIMTKSTKEEKIKK</sequence>
<name>A0A7R6Q0S7_9BACT</name>
<dbReference type="PANTHER" id="PTHR35024">
    <property type="entry name" value="HYPOTHETICAL CYTOSOLIC PROTEIN"/>
    <property type="match status" value="1"/>
</dbReference>
<reference evidence="2 3" key="1">
    <citation type="journal article" date="2012" name="Extremophiles">
        <title>Thermotomaculum hydrothermale gen. nov., sp. nov., a novel heterotrophic thermophile within the phylum Acidobacteria from a deep-sea hydrothermal vent chimney in the Southern Okinawa Trough.</title>
        <authorList>
            <person name="Izumi H."/>
            <person name="Nunoura T."/>
            <person name="Miyazaki M."/>
            <person name="Mino S."/>
            <person name="Toki T."/>
            <person name="Takai K."/>
            <person name="Sako Y."/>
            <person name="Sawabe T."/>
            <person name="Nakagawa S."/>
        </authorList>
    </citation>
    <scope>NUCLEOTIDE SEQUENCE [LARGE SCALE GENOMIC DNA]</scope>
    <source>
        <strain evidence="2 3">AC55</strain>
    </source>
</reference>
<accession>A0A7R6Q0S7</accession>
<comment type="similarity">
    <text evidence="1">Belongs to the bactofilin family.</text>
</comment>